<organism evidence="7 8">
    <name type="scientific">Exophiala xenobiotica</name>
    <dbReference type="NCBI Taxonomy" id="348802"/>
    <lineage>
        <taxon>Eukaryota</taxon>
        <taxon>Fungi</taxon>
        <taxon>Dikarya</taxon>
        <taxon>Ascomycota</taxon>
        <taxon>Pezizomycotina</taxon>
        <taxon>Eurotiomycetes</taxon>
        <taxon>Chaetothyriomycetidae</taxon>
        <taxon>Chaetothyriales</taxon>
        <taxon>Herpotrichiellaceae</taxon>
        <taxon>Exophiala</taxon>
    </lineage>
</organism>
<dbReference type="AlphaFoldDB" id="A0A0D2D1G0"/>
<dbReference type="Pfam" id="PF10780">
    <property type="entry name" value="MRP_L53"/>
    <property type="match status" value="1"/>
</dbReference>
<keyword evidence="4" id="KW-0496">Mitochondrion</keyword>
<dbReference type="RefSeq" id="XP_013316846.1">
    <property type="nucleotide sequence ID" value="XM_013461392.1"/>
</dbReference>
<dbReference type="HOGENOM" id="CLU_131037_1_0_1"/>
<dbReference type="GO" id="GO:0005762">
    <property type="term" value="C:mitochondrial large ribosomal subunit"/>
    <property type="evidence" value="ECO:0007669"/>
    <property type="project" value="TreeGrafter"/>
</dbReference>
<keyword evidence="3" id="KW-0689">Ribosomal protein</keyword>
<dbReference type="PANTHER" id="PTHR28236">
    <property type="entry name" value="54S RIBOSOMAL PROTEIN L44, MITOCHONDRIAL"/>
    <property type="match status" value="1"/>
</dbReference>
<comment type="subcellular location">
    <subcellularLocation>
        <location evidence="1">Mitochondrion</location>
    </subcellularLocation>
</comment>
<evidence type="ECO:0000256" key="3">
    <source>
        <dbReference type="ARBA" id="ARBA00022980"/>
    </source>
</evidence>
<gene>
    <name evidence="7" type="ORF">PV05_04935</name>
</gene>
<dbReference type="PANTHER" id="PTHR28236:SF1">
    <property type="entry name" value="LARGE RIBOSOMAL SUBUNIT PROTEIN ML53"/>
    <property type="match status" value="1"/>
</dbReference>
<dbReference type="STRING" id="348802.A0A0D2D1G0"/>
<keyword evidence="8" id="KW-1185">Reference proteome</keyword>
<evidence type="ECO:0000256" key="6">
    <source>
        <dbReference type="ARBA" id="ARBA00035180"/>
    </source>
</evidence>
<proteinExistence type="inferred from homology"/>
<dbReference type="Proteomes" id="UP000054342">
    <property type="component" value="Unassembled WGS sequence"/>
</dbReference>
<dbReference type="InterPro" id="IPR042776">
    <property type="entry name" value="Ribosomal_mL53_fung"/>
</dbReference>
<dbReference type="Gene3D" id="3.40.30.10">
    <property type="entry name" value="Glutaredoxin"/>
    <property type="match status" value="1"/>
</dbReference>
<sequence>MITTYITSLKTAFNPFQAASKVPRLFLNALPAEAHKTIKISTTQFPRTSTAPAILELGFKDGKTLKYSWAADALENTGAKEKNSKGVDLQEIVEEVNRHARASDRKAELSG</sequence>
<evidence type="ECO:0000256" key="2">
    <source>
        <dbReference type="ARBA" id="ARBA00005557"/>
    </source>
</evidence>
<dbReference type="EMBL" id="KN847319">
    <property type="protein sequence ID" value="KIW56262.1"/>
    <property type="molecule type" value="Genomic_DNA"/>
</dbReference>
<keyword evidence="5" id="KW-0687">Ribonucleoprotein</keyword>
<dbReference type="GeneID" id="25326843"/>
<name>A0A0D2D1G0_9EURO</name>
<dbReference type="GO" id="GO:0003735">
    <property type="term" value="F:structural constituent of ribosome"/>
    <property type="evidence" value="ECO:0007669"/>
    <property type="project" value="TreeGrafter"/>
</dbReference>
<evidence type="ECO:0000313" key="8">
    <source>
        <dbReference type="Proteomes" id="UP000054342"/>
    </source>
</evidence>
<accession>A0A0D2D1G0</accession>
<evidence type="ECO:0000313" key="7">
    <source>
        <dbReference type="EMBL" id="KIW56262.1"/>
    </source>
</evidence>
<evidence type="ECO:0000256" key="1">
    <source>
        <dbReference type="ARBA" id="ARBA00004173"/>
    </source>
</evidence>
<protein>
    <recommendedName>
        <fullName evidence="6">Large ribosomal subunit protein mL53</fullName>
    </recommendedName>
</protein>
<dbReference type="InterPro" id="IPR019716">
    <property type="entry name" value="Ribosomal_mL53"/>
</dbReference>
<dbReference type="OrthoDB" id="4136894at2759"/>
<reference evidence="7 8" key="1">
    <citation type="submission" date="2015-01" db="EMBL/GenBank/DDBJ databases">
        <title>The Genome Sequence of Exophiala xenobiotica CBS118157.</title>
        <authorList>
            <consortium name="The Broad Institute Genomics Platform"/>
            <person name="Cuomo C."/>
            <person name="de Hoog S."/>
            <person name="Gorbushina A."/>
            <person name="Stielow B."/>
            <person name="Teixiera M."/>
            <person name="Abouelleil A."/>
            <person name="Chapman S.B."/>
            <person name="Priest M."/>
            <person name="Young S.K."/>
            <person name="Wortman J."/>
            <person name="Nusbaum C."/>
            <person name="Birren B."/>
        </authorList>
    </citation>
    <scope>NUCLEOTIDE SEQUENCE [LARGE SCALE GENOMIC DNA]</scope>
    <source>
        <strain evidence="7 8">CBS 118157</strain>
    </source>
</reference>
<comment type="similarity">
    <text evidence="2">Belongs to the mitochondrion-specific ribosomal protein mL53 family.</text>
</comment>
<evidence type="ECO:0000256" key="5">
    <source>
        <dbReference type="ARBA" id="ARBA00023274"/>
    </source>
</evidence>
<evidence type="ECO:0000256" key="4">
    <source>
        <dbReference type="ARBA" id="ARBA00023128"/>
    </source>
</evidence>